<sequence>MTENDPNAEKPLAKGCSMEEDIVKKPDTTTLLTATPLTFQTKELQPDTSKFTEATQQHHSPTTQHQHPSNQQHHYPK</sequence>
<evidence type="ECO:0000313" key="1">
    <source>
        <dbReference type="Proteomes" id="UP000887580"/>
    </source>
</evidence>
<evidence type="ECO:0000313" key="2">
    <source>
        <dbReference type="WBParaSite" id="PS1159_v2.g12024.t1"/>
    </source>
</evidence>
<proteinExistence type="predicted"/>
<accession>A0AC35EYH1</accession>
<dbReference type="WBParaSite" id="PS1159_v2.g12024.t1">
    <property type="protein sequence ID" value="PS1159_v2.g12024.t1"/>
    <property type="gene ID" value="PS1159_v2.g12024"/>
</dbReference>
<dbReference type="Proteomes" id="UP000887580">
    <property type="component" value="Unplaced"/>
</dbReference>
<name>A0AC35EYH1_9BILA</name>
<protein>
    <submittedName>
        <fullName evidence="2">Prolactin receptor</fullName>
    </submittedName>
</protein>
<reference evidence="2" key="1">
    <citation type="submission" date="2022-11" db="UniProtKB">
        <authorList>
            <consortium name="WormBaseParasite"/>
        </authorList>
    </citation>
    <scope>IDENTIFICATION</scope>
</reference>
<organism evidence="1 2">
    <name type="scientific">Panagrolaimus sp. PS1159</name>
    <dbReference type="NCBI Taxonomy" id="55785"/>
    <lineage>
        <taxon>Eukaryota</taxon>
        <taxon>Metazoa</taxon>
        <taxon>Ecdysozoa</taxon>
        <taxon>Nematoda</taxon>
        <taxon>Chromadorea</taxon>
        <taxon>Rhabditida</taxon>
        <taxon>Tylenchina</taxon>
        <taxon>Panagrolaimomorpha</taxon>
        <taxon>Panagrolaimoidea</taxon>
        <taxon>Panagrolaimidae</taxon>
        <taxon>Panagrolaimus</taxon>
    </lineage>
</organism>